<gene>
    <name evidence="1" type="ORF">N7494_005194</name>
</gene>
<organism evidence="1 2">
    <name type="scientific">Penicillium frequentans</name>
    <dbReference type="NCBI Taxonomy" id="3151616"/>
    <lineage>
        <taxon>Eukaryota</taxon>
        <taxon>Fungi</taxon>
        <taxon>Dikarya</taxon>
        <taxon>Ascomycota</taxon>
        <taxon>Pezizomycotina</taxon>
        <taxon>Eurotiomycetes</taxon>
        <taxon>Eurotiomycetidae</taxon>
        <taxon>Eurotiales</taxon>
        <taxon>Aspergillaceae</taxon>
        <taxon>Penicillium</taxon>
    </lineage>
</organism>
<evidence type="ECO:0000313" key="1">
    <source>
        <dbReference type="EMBL" id="KAJ5543915.1"/>
    </source>
</evidence>
<comment type="caution">
    <text evidence="1">The sequence shown here is derived from an EMBL/GenBank/DDBJ whole genome shotgun (WGS) entry which is preliminary data.</text>
</comment>
<proteinExistence type="predicted"/>
<keyword evidence="2" id="KW-1185">Reference proteome</keyword>
<dbReference type="AlphaFoldDB" id="A0AAD6GFY2"/>
<protein>
    <submittedName>
        <fullName evidence="1">Uncharacterized protein</fullName>
    </submittedName>
</protein>
<dbReference type="EMBL" id="JAQIZZ010000004">
    <property type="protein sequence ID" value="KAJ5543915.1"/>
    <property type="molecule type" value="Genomic_DNA"/>
</dbReference>
<dbReference type="Proteomes" id="UP001220324">
    <property type="component" value="Unassembled WGS sequence"/>
</dbReference>
<name>A0AAD6GFY2_9EURO</name>
<sequence length="87" mass="9802">MSTSTATIRVENNPQKIRESGLLQQYGYEIVTKEGETYLSPTQTDGEKDNRTQLLTRMVDLGYNLTLSGEHVCCRYVMHCQGNRTAG</sequence>
<evidence type="ECO:0000313" key="2">
    <source>
        <dbReference type="Proteomes" id="UP001220324"/>
    </source>
</evidence>
<accession>A0AAD6GFY2</accession>
<reference evidence="1 2" key="1">
    <citation type="journal article" date="2023" name="IMA Fungus">
        <title>Comparative genomic study of the Penicillium genus elucidates a diverse pangenome and 15 lateral gene transfer events.</title>
        <authorList>
            <person name="Petersen C."/>
            <person name="Sorensen T."/>
            <person name="Nielsen M.R."/>
            <person name="Sondergaard T.E."/>
            <person name="Sorensen J.L."/>
            <person name="Fitzpatrick D.A."/>
            <person name="Frisvad J.C."/>
            <person name="Nielsen K.L."/>
        </authorList>
    </citation>
    <scope>NUCLEOTIDE SEQUENCE [LARGE SCALE GENOMIC DNA]</scope>
    <source>
        <strain evidence="1 2">IBT 35679</strain>
    </source>
</reference>